<dbReference type="Pfam" id="PF01073">
    <property type="entry name" value="3Beta_HSD"/>
    <property type="match status" value="1"/>
</dbReference>
<keyword evidence="3" id="KW-0472">Membrane</keyword>
<comment type="caution">
    <text evidence="5">The sequence shown here is derived from an EMBL/GenBank/DDBJ whole genome shotgun (WGS) entry which is preliminary data.</text>
</comment>
<keyword evidence="2 3" id="KW-0560">Oxidoreductase</keyword>
<evidence type="ECO:0000256" key="3">
    <source>
        <dbReference type="RuleBase" id="RU004475"/>
    </source>
</evidence>
<dbReference type="InterPro" id="IPR036291">
    <property type="entry name" value="NAD(P)-bd_dom_sf"/>
</dbReference>
<dbReference type="PANTHER" id="PTHR43245:SF51">
    <property type="entry name" value="SHORT CHAIN DEHYDROGENASE_REDUCTASE FAMILY 42E, MEMBER 2"/>
    <property type="match status" value="1"/>
</dbReference>
<evidence type="ECO:0000256" key="2">
    <source>
        <dbReference type="ARBA" id="ARBA00023002"/>
    </source>
</evidence>
<evidence type="ECO:0000259" key="4">
    <source>
        <dbReference type="Pfam" id="PF01073"/>
    </source>
</evidence>
<keyword evidence="3" id="KW-0812">Transmembrane</keyword>
<keyword evidence="6" id="KW-1185">Reference proteome</keyword>
<name>A0A699YYN9_HAELA</name>
<protein>
    <submittedName>
        <fullName evidence="5">3beta_HSD domain-containing protein</fullName>
    </submittedName>
</protein>
<keyword evidence="3" id="KW-1133">Transmembrane helix</keyword>
<dbReference type="PANTHER" id="PTHR43245">
    <property type="entry name" value="BIFUNCTIONAL POLYMYXIN RESISTANCE PROTEIN ARNA"/>
    <property type="match status" value="1"/>
</dbReference>
<dbReference type="Gene3D" id="3.40.50.720">
    <property type="entry name" value="NAD(P)-binding Rossmann-like Domain"/>
    <property type="match status" value="1"/>
</dbReference>
<comment type="similarity">
    <text evidence="1 3">Belongs to the 3-beta-HSD family.</text>
</comment>
<evidence type="ECO:0000313" key="5">
    <source>
        <dbReference type="EMBL" id="GFH14670.1"/>
    </source>
</evidence>
<dbReference type="Proteomes" id="UP000485058">
    <property type="component" value="Unassembled WGS sequence"/>
</dbReference>
<dbReference type="GO" id="GO:0016616">
    <property type="term" value="F:oxidoreductase activity, acting on the CH-OH group of donors, NAD or NADP as acceptor"/>
    <property type="evidence" value="ECO:0007669"/>
    <property type="project" value="InterPro"/>
</dbReference>
<feature type="transmembrane region" description="Helical" evidence="3">
    <location>
        <begin position="265"/>
        <end position="283"/>
    </location>
</feature>
<dbReference type="InterPro" id="IPR050177">
    <property type="entry name" value="Lipid_A_modif_metabolic_enz"/>
</dbReference>
<reference evidence="5 6" key="1">
    <citation type="submission" date="2020-02" db="EMBL/GenBank/DDBJ databases">
        <title>Draft genome sequence of Haematococcus lacustris strain NIES-144.</title>
        <authorList>
            <person name="Morimoto D."/>
            <person name="Nakagawa S."/>
            <person name="Yoshida T."/>
            <person name="Sawayama S."/>
        </authorList>
    </citation>
    <scope>NUCLEOTIDE SEQUENCE [LARGE SCALE GENOMIC DNA]</scope>
    <source>
        <strain evidence="5 6">NIES-144</strain>
    </source>
</reference>
<evidence type="ECO:0000313" key="6">
    <source>
        <dbReference type="Proteomes" id="UP000485058"/>
    </source>
</evidence>
<accession>A0A699YYN9</accession>
<evidence type="ECO:0000256" key="1">
    <source>
        <dbReference type="ARBA" id="ARBA00009219"/>
    </source>
</evidence>
<proteinExistence type="inferred from homology"/>
<sequence>MASSKRRALVTGGAGFLGQHLVQQLLDTAQYDVTIFDIKAPEDSKVTVVVGDLRRMDQLLAAVRGKDVVFHCAAAAPSAENAMNNTLMQAVNVDGTANIIKACQEAQVPHLVYTSSASVVFEGKPLHMVNEDQPYATKPMDFYTCTKIRGEQLVLAANGQAGLSTVALRPSGIFGEGDPIFVPTVVKQARAGKMKFVIGNGKNLMDWTYVGNVAQAHVQAAAALAGPRSSRVAGRAYFITNQDPRPFWGMMGDVCQGLGYARPSIHLPFLLILLVAALFEYVIRPLLRPIKQLNSDFTVNRILIATTTRTFSAERAHQDLGYQPRVSMSEALARTLQSFSHLQNRPQQAADGKAA</sequence>
<gene>
    <name evidence="5" type="ORF">HaLaN_10772</name>
</gene>
<dbReference type="SUPFAM" id="SSF51735">
    <property type="entry name" value="NAD(P)-binding Rossmann-fold domains"/>
    <property type="match status" value="1"/>
</dbReference>
<dbReference type="FunFam" id="3.40.50.720:FF:000495">
    <property type="entry name" value="3 hydroxysteroid dehydrogenase, putative"/>
    <property type="match status" value="1"/>
</dbReference>
<dbReference type="EMBL" id="BLLF01000753">
    <property type="protein sequence ID" value="GFH14670.1"/>
    <property type="molecule type" value="Genomic_DNA"/>
</dbReference>
<dbReference type="AlphaFoldDB" id="A0A699YYN9"/>
<dbReference type="InterPro" id="IPR002225">
    <property type="entry name" value="3Beta_OHSteriod_DH/Estase"/>
</dbReference>
<feature type="domain" description="3-beta hydroxysteroid dehydrogenase/isomerase" evidence="4">
    <location>
        <begin position="9"/>
        <end position="268"/>
    </location>
</feature>
<organism evidence="5 6">
    <name type="scientific">Haematococcus lacustris</name>
    <name type="common">Green alga</name>
    <name type="synonym">Haematococcus pluvialis</name>
    <dbReference type="NCBI Taxonomy" id="44745"/>
    <lineage>
        <taxon>Eukaryota</taxon>
        <taxon>Viridiplantae</taxon>
        <taxon>Chlorophyta</taxon>
        <taxon>core chlorophytes</taxon>
        <taxon>Chlorophyceae</taxon>
        <taxon>CS clade</taxon>
        <taxon>Chlamydomonadales</taxon>
        <taxon>Haematococcaceae</taxon>
        <taxon>Haematococcus</taxon>
    </lineage>
</organism>
<dbReference type="GO" id="GO:0006694">
    <property type="term" value="P:steroid biosynthetic process"/>
    <property type="evidence" value="ECO:0007669"/>
    <property type="project" value="InterPro"/>
</dbReference>